<dbReference type="HAMAP" id="MF_01114">
    <property type="entry name" value="RecX"/>
    <property type="match status" value="1"/>
</dbReference>
<dbReference type="Pfam" id="PF21981">
    <property type="entry name" value="RecX_HTH3"/>
    <property type="match status" value="1"/>
</dbReference>
<gene>
    <name evidence="5 8" type="primary">recX</name>
    <name evidence="8" type="ORF">EM595_2790</name>
</gene>
<dbReference type="AlphaFoldDB" id="A0A0U5EC56"/>
<dbReference type="Pfam" id="PF02631">
    <property type="entry name" value="RecX_HTH2"/>
    <property type="match status" value="1"/>
</dbReference>
<dbReference type="InterPro" id="IPR053924">
    <property type="entry name" value="RecX_HTH_2nd"/>
</dbReference>
<evidence type="ECO:0000256" key="2">
    <source>
        <dbReference type="ARBA" id="ARBA00009695"/>
    </source>
</evidence>
<feature type="domain" description="RecX second three-helical" evidence="6">
    <location>
        <begin position="76"/>
        <end position="115"/>
    </location>
</feature>
<reference evidence="9" key="1">
    <citation type="submission" date="2015-11" db="EMBL/GenBank/DDBJ databases">
        <authorList>
            <person name="Blom J."/>
        </authorList>
    </citation>
    <scope>NUCLEOTIDE SEQUENCE [LARGE SCALE GENOMIC DNA]</scope>
</reference>
<evidence type="ECO:0000259" key="7">
    <source>
        <dbReference type="Pfam" id="PF21981"/>
    </source>
</evidence>
<dbReference type="KEGG" id="ege:EM595_2790"/>
<dbReference type="InterPro" id="IPR036388">
    <property type="entry name" value="WH-like_DNA-bd_sf"/>
</dbReference>
<comment type="function">
    <text evidence="5">Modulates RecA activity.</text>
</comment>
<dbReference type="InterPro" id="IPR003783">
    <property type="entry name" value="Regulatory_RecX"/>
</dbReference>
<name>A0A0U5EC56_9GAMM</name>
<dbReference type="OrthoDB" id="7066780at2"/>
<evidence type="ECO:0000259" key="6">
    <source>
        <dbReference type="Pfam" id="PF02631"/>
    </source>
</evidence>
<dbReference type="PANTHER" id="PTHR33602:SF1">
    <property type="entry name" value="REGULATORY PROTEIN RECX FAMILY PROTEIN"/>
    <property type="match status" value="1"/>
</dbReference>
<evidence type="ECO:0000256" key="5">
    <source>
        <dbReference type="HAMAP-Rule" id="MF_01114"/>
    </source>
</evidence>
<dbReference type="Proteomes" id="UP000059419">
    <property type="component" value="Chromosome 1"/>
</dbReference>
<dbReference type="RefSeq" id="WP_067433165.1">
    <property type="nucleotide sequence ID" value="NZ_CP072598.1"/>
</dbReference>
<evidence type="ECO:0000313" key="9">
    <source>
        <dbReference type="Proteomes" id="UP000059419"/>
    </source>
</evidence>
<dbReference type="Gene3D" id="1.10.10.10">
    <property type="entry name" value="Winged helix-like DNA-binding domain superfamily/Winged helix DNA-binding domain"/>
    <property type="match status" value="3"/>
</dbReference>
<sequence length="172" mass="20101">MTDSTPAPASRNQFSRLLDKVTRILAQRDHSEAEVRRKIALSVQRAAFLKEAAPEPIDEDALEKVILWCHEHDWLNDARFAQRFIASRSRKGYGPQRIRMELTQKGINREQSEQAFEACEIDWATQAYDIAERKFGLPFPVEWKEKAKVQRFLQARGFFSEDIQAVFRNFDE</sequence>
<proteinExistence type="inferred from homology"/>
<evidence type="ECO:0000313" key="8">
    <source>
        <dbReference type="EMBL" id="CUU25021.1"/>
    </source>
</evidence>
<protein>
    <recommendedName>
        <fullName evidence="3 5">Regulatory protein RecX</fullName>
    </recommendedName>
</protein>
<organism evidence="8 9">
    <name type="scientific">Duffyella gerundensis</name>
    <dbReference type="NCBI Taxonomy" id="1619313"/>
    <lineage>
        <taxon>Bacteria</taxon>
        <taxon>Pseudomonadati</taxon>
        <taxon>Pseudomonadota</taxon>
        <taxon>Gammaproteobacteria</taxon>
        <taxon>Enterobacterales</taxon>
        <taxon>Erwiniaceae</taxon>
        <taxon>Duffyella</taxon>
    </lineage>
</organism>
<evidence type="ECO:0000256" key="4">
    <source>
        <dbReference type="ARBA" id="ARBA00022490"/>
    </source>
</evidence>
<feature type="domain" description="RecX third three-helical" evidence="7">
    <location>
        <begin position="125"/>
        <end position="166"/>
    </location>
</feature>
<dbReference type="STRING" id="1619313.EM595_2790"/>
<dbReference type="PANTHER" id="PTHR33602">
    <property type="entry name" value="REGULATORY PROTEIN RECX FAMILY PROTEIN"/>
    <property type="match status" value="1"/>
</dbReference>
<accession>A0A0U5EC56</accession>
<keyword evidence="9" id="KW-1185">Reference proteome</keyword>
<comment type="similarity">
    <text evidence="2 5">Belongs to the RecX family.</text>
</comment>
<dbReference type="InterPro" id="IPR053925">
    <property type="entry name" value="RecX_HTH_3rd"/>
</dbReference>
<dbReference type="GO" id="GO:0006282">
    <property type="term" value="P:regulation of DNA repair"/>
    <property type="evidence" value="ECO:0007669"/>
    <property type="project" value="UniProtKB-UniRule"/>
</dbReference>
<keyword evidence="4 5" id="KW-0963">Cytoplasm</keyword>
<dbReference type="GeneID" id="84612236"/>
<dbReference type="EMBL" id="LN907827">
    <property type="protein sequence ID" value="CUU25021.1"/>
    <property type="molecule type" value="Genomic_DNA"/>
</dbReference>
<dbReference type="PATRIC" id="fig|1619313.3.peg.2896"/>
<evidence type="ECO:0000256" key="1">
    <source>
        <dbReference type="ARBA" id="ARBA00004496"/>
    </source>
</evidence>
<comment type="subcellular location">
    <subcellularLocation>
        <location evidence="1 5">Cytoplasm</location>
    </subcellularLocation>
</comment>
<evidence type="ECO:0000256" key="3">
    <source>
        <dbReference type="ARBA" id="ARBA00018111"/>
    </source>
</evidence>
<dbReference type="GO" id="GO:0005737">
    <property type="term" value="C:cytoplasm"/>
    <property type="evidence" value="ECO:0007669"/>
    <property type="project" value="UniProtKB-SubCell"/>
</dbReference>